<gene>
    <name evidence="1" type="ORF">EG68_04018</name>
</gene>
<sequence>MVSDALLPNDHRGTLLTTEPIRHMYSNFLRGHQLGKSHLQAALRQQKALIEEFMRPDSNRKMNYGSVVPYHPNEFRLNSLEMERPRCNGQSTYRCNLLHHTAGSTRMIVCRVLQPSD</sequence>
<evidence type="ECO:0000313" key="2">
    <source>
        <dbReference type="Proteomes" id="UP000822476"/>
    </source>
</evidence>
<comment type="caution">
    <text evidence="1">The sequence shown here is derived from an EMBL/GenBank/DDBJ whole genome shotgun (WGS) entry which is preliminary data.</text>
</comment>
<dbReference type="OrthoDB" id="6153409at2759"/>
<dbReference type="EMBL" id="JTDE01001909">
    <property type="protein sequence ID" value="KAF7258155.1"/>
    <property type="molecule type" value="Genomic_DNA"/>
</dbReference>
<name>A0A8S9YT36_9TREM</name>
<keyword evidence="2" id="KW-1185">Reference proteome</keyword>
<accession>A0A8S9YT36</accession>
<reference evidence="1" key="1">
    <citation type="submission" date="2019-07" db="EMBL/GenBank/DDBJ databases">
        <title>Annotation for the trematode Paragonimus miyazaki's.</title>
        <authorList>
            <person name="Choi Y.-J."/>
        </authorList>
    </citation>
    <scope>NUCLEOTIDE SEQUENCE</scope>
    <source>
        <strain evidence="1">Japan</strain>
    </source>
</reference>
<evidence type="ECO:0000313" key="1">
    <source>
        <dbReference type="EMBL" id="KAF7258155.1"/>
    </source>
</evidence>
<dbReference type="AlphaFoldDB" id="A0A8S9YT36"/>
<dbReference type="Proteomes" id="UP000822476">
    <property type="component" value="Unassembled WGS sequence"/>
</dbReference>
<proteinExistence type="predicted"/>
<protein>
    <submittedName>
        <fullName evidence="1">Uncharacterized protein</fullName>
    </submittedName>
</protein>
<organism evidence="1 2">
    <name type="scientific">Paragonimus skrjabini miyazakii</name>
    <dbReference type="NCBI Taxonomy" id="59628"/>
    <lineage>
        <taxon>Eukaryota</taxon>
        <taxon>Metazoa</taxon>
        <taxon>Spiralia</taxon>
        <taxon>Lophotrochozoa</taxon>
        <taxon>Platyhelminthes</taxon>
        <taxon>Trematoda</taxon>
        <taxon>Digenea</taxon>
        <taxon>Plagiorchiida</taxon>
        <taxon>Troglotremata</taxon>
        <taxon>Troglotrematidae</taxon>
        <taxon>Paragonimus</taxon>
    </lineage>
</organism>